<organism evidence="1 2">
    <name type="scientific">Crocosphaera chwakensis CCY0110</name>
    <dbReference type="NCBI Taxonomy" id="391612"/>
    <lineage>
        <taxon>Bacteria</taxon>
        <taxon>Bacillati</taxon>
        <taxon>Cyanobacteriota</taxon>
        <taxon>Cyanophyceae</taxon>
        <taxon>Oscillatoriophycideae</taxon>
        <taxon>Chroococcales</taxon>
        <taxon>Aphanothecaceae</taxon>
        <taxon>Crocosphaera</taxon>
        <taxon>Crocosphaera chwakensis</taxon>
    </lineage>
</organism>
<keyword evidence="2" id="KW-1185">Reference proteome</keyword>
<dbReference type="Proteomes" id="UP000003781">
    <property type="component" value="Unassembled WGS sequence"/>
</dbReference>
<dbReference type="OrthoDB" id="512398at2"/>
<dbReference type="SUPFAM" id="SSF51658">
    <property type="entry name" value="Xylose isomerase-like"/>
    <property type="match status" value="1"/>
</dbReference>
<sequence>MKGLSVTAIGARPLEDCLSIFENLKKPLELDFLEFAVGSRCDLSKIPKEIPLVIHHQCLFDGLYKLSFSLAHPETWEEYRHRLSDRNVKMISIHPPMKKEITFDELKRNREDLEESLGIPVCLEVMPNDAYWFSEEDFSKAHGDIKDIPLLLDISHVNIWAKGRSALVQEWTEYLLPQAIAVHLSHNNGRRDSHDLIPSTIWFNQQIEEWESRGLILTYESLPENYGAFERADKQRTKQLQRRER</sequence>
<dbReference type="AlphaFoldDB" id="A3IWI0"/>
<accession>A3IWI0</accession>
<reference evidence="1 2" key="1">
    <citation type="submission" date="2007-03" db="EMBL/GenBank/DDBJ databases">
        <authorList>
            <person name="Stal L."/>
            <person name="Ferriera S."/>
            <person name="Johnson J."/>
            <person name="Kravitz S."/>
            <person name="Beeson K."/>
            <person name="Sutton G."/>
            <person name="Rogers Y.-H."/>
            <person name="Friedman R."/>
            <person name="Frazier M."/>
            <person name="Venter J.C."/>
        </authorList>
    </citation>
    <scope>NUCLEOTIDE SEQUENCE [LARGE SCALE GENOMIC DNA]</scope>
    <source>
        <strain evidence="1 2">CCY0110</strain>
    </source>
</reference>
<evidence type="ECO:0000313" key="2">
    <source>
        <dbReference type="Proteomes" id="UP000003781"/>
    </source>
</evidence>
<comment type="caution">
    <text evidence="1">The sequence shown here is derived from an EMBL/GenBank/DDBJ whole genome shotgun (WGS) entry which is preliminary data.</text>
</comment>
<protein>
    <recommendedName>
        <fullName evidence="3">Xylose isomerase-like TIM barrel domain-containing protein</fullName>
    </recommendedName>
</protein>
<evidence type="ECO:0008006" key="3">
    <source>
        <dbReference type="Google" id="ProtNLM"/>
    </source>
</evidence>
<dbReference type="Gene3D" id="3.20.20.150">
    <property type="entry name" value="Divalent-metal-dependent TIM barrel enzymes"/>
    <property type="match status" value="1"/>
</dbReference>
<dbReference type="eggNOG" id="ENOG5033MV3">
    <property type="taxonomic scope" value="Bacteria"/>
</dbReference>
<dbReference type="EMBL" id="AAXW01000052">
    <property type="protein sequence ID" value="EAZ89164.1"/>
    <property type="molecule type" value="Genomic_DNA"/>
</dbReference>
<proteinExistence type="predicted"/>
<name>A3IWI0_9CHRO</name>
<dbReference type="InterPro" id="IPR036237">
    <property type="entry name" value="Xyl_isomerase-like_sf"/>
</dbReference>
<evidence type="ECO:0000313" key="1">
    <source>
        <dbReference type="EMBL" id="EAZ89164.1"/>
    </source>
</evidence>
<gene>
    <name evidence="1" type="ORF">CY0110_31720</name>
</gene>